<evidence type="ECO:0000313" key="8">
    <source>
        <dbReference type="RefSeq" id="XP_020824871.1"/>
    </source>
</evidence>
<dbReference type="KEGG" id="pcw:110196118"/>
<proteinExistence type="predicted"/>
<dbReference type="RefSeq" id="XP_020824871.1">
    <property type="nucleotide sequence ID" value="XM_020969212.1"/>
</dbReference>
<evidence type="ECO:0000313" key="7">
    <source>
        <dbReference type="RefSeq" id="XP_020824870.1"/>
    </source>
</evidence>
<keyword evidence="5" id="KW-1185">Reference proteome</keyword>
<dbReference type="Pfam" id="PF00017">
    <property type="entry name" value="SH2"/>
    <property type="match status" value="1"/>
</dbReference>
<dbReference type="SMART" id="SM00252">
    <property type="entry name" value="SH2"/>
    <property type="match status" value="1"/>
</dbReference>
<dbReference type="Proteomes" id="UP000515140">
    <property type="component" value="Unplaced"/>
</dbReference>
<evidence type="ECO:0000313" key="10">
    <source>
        <dbReference type="RefSeq" id="XP_020824873.1"/>
    </source>
</evidence>
<evidence type="ECO:0000313" key="6">
    <source>
        <dbReference type="RefSeq" id="XP_020824869.1"/>
    </source>
</evidence>
<dbReference type="Gene3D" id="3.30.505.10">
    <property type="entry name" value="SH2 domain"/>
    <property type="match status" value="1"/>
</dbReference>
<dbReference type="SUPFAM" id="SSF55550">
    <property type="entry name" value="SH2 domain"/>
    <property type="match status" value="1"/>
</dbReference>
<evidence type="ECO:0000259" key="4">
    <source>
        <dbReference type="PROSITE" id="PS50001"/>
    </source>
</evidence>
<protein>
    <submittedName>
        <fullName evidence="6 7">Hematopoietic SH2 domain-containing protein isoform X1</fullName>
    </submittedName>
</protein>
<feature type="region of interest" description="Disordered" evidence="3">
    <location>
        <begin position="217"/>
        <end position="250"/>
    </location>
</feature>
<evidence type="ECO:0000256" key="2">
    <source>
        <dbReference type="PROSITE-ProRule" id="PRU00191"/>
    </source>
</evidence>
<dbReference type="PANTHER" id="PTHR14388:SF17">
    <property type="entry name" value="SH2 DOMAIN-CONTAINING PROTEIN"/>
    <property type="match status" value="1"/>
</dbReference>
<sequence>MQATSLYSPLDWCGEIETSWLMRDGIPTWYHGDISREAAESLLQKKPLGCFLVRVSQSHAGYTLSYRGRDRCRHFMIKLLADGYFAIPGEKGVHSTLVELVNFYQKIPFEPYKELLTQPCGQVPRLPSRLSSNPAFFRKPCSAPSHTSSSFPLDLPCIHLENENNADYEEISFYSNMAVDGKIRTADSSATHMPKPSSSLPIAVSLRSVPLPWKRMTEKHKADRPNSSSQTGAKPLEQSPAPGHTQSSGKALLNDAPQKIWKNLKNLPQTGKKITEQIKSHLSDVKLSFPFSAVAGSHGESQARGIPGIMGDESATQVEDSHPKGEAQTPPSNIHADPFERAPLPKHPSHPKTQDLCLPPRKTVGTSAAMISTSEDATFTGPRRGVISGTTCQDSPRPPGHKLGSFPEEYYPPPPFAPGY</sequence>
<keyword evidence="1 2" id="KW-0727">SH2 domain</keyword>
<name>A0A6P5J1W9_PHACI</name>
<reference evidence="6 7" key="1">
    <citation type="submission" date="2025-04" db="UniProtKB">
        <authorList>
            <consortium name="RefSeq"/>
        </authorList>
    </citation>
    <scope>IDENTIFICATION</scope>
    <source>
        <tissue evidence="6 7">Spleen</tissue>
    </source>
</reference>
<dbReference type="GeneID" id="110196118"/>
<dbReference type="RefSeq" id="XP_020824873.1">
    <property type="nucleotide sequence ID" value="XM_020969214.1"/>
</dbReference>
<dbReference type="RefSeq" id="XP_020824870.1">
    <property type="nucleotide sequence ID" value="XM_020969211.1"/>
</dbReference>
<feature type="domain" description="SH2" evidence="4">
    <location>
        <begin position="29"/>
        <end position="120"/>
    </location>
</feature>
<dbReference type="PANTHER" id="PTHR14388">
    <property type="entry name" value="T CELL-SPECIFIC ADAPTER PROTEIN TSAD"/>
    <property type="match status" value="1"/>
</dbReference>
<gene>
    <name evidence="6 7 8 9 10 11" type="primary">HSH2D</name>
</gene>
<evidence type="ECO:0000313" key="5">
    <source>
        <dbReference type="Proteomes" id="UP000515140"/>
    </source>
</evidence>
<feature type="region of interest" description="Disordered" evidence="3">
    <location>
        <begin position="297"/>
        <end position="360"/>
    </location>
</feature>
<evidence type="ECO:0000313" key="11">
    <source>
        <dbReference type="RefSeq" id="XP_020824874.1"/>
    </source>
</evidence>
<evidence type="ECO:0000256" key="3">
    <source>
        <dbReference type="SAM" id="MobiDB-lite"/>
    </source>
</evidence>
<organism evidence="5 6">
    <name type="scientific">Phascolarctos cinereus</name>
    <name type="common">Koala</name>
    <dbReference type="NCBI Taxonomy" id="38626"/>
    <lineage>
        <taxon>Eukaryota</taxon>
        <taxon>Metazoa</taxon>
        <taxon>Chordata</taxon>
        <taxon>Craniata</taxon>
        <taxon>Vertebrata</taxon>
        <taxon>Euteleostomi</taxon>
        <taxon>Mammalia</taxon>
        <taxon>Metatheria</taxon>
        <taxon>Diprotodontia</taxon>
        <taxon>Phascolarctidae</taxon>
        <taxon>Phascolarctos</taxon>
    </lineage>
</organism>
<dbReference type="RefSeq" id="XP_020824872.1">
    <property type="nucleotide sequence ID" value="XM_020969213.1"/>
</dbReference>
<dbReference type="AlphaFoldDB" id="A0A6P5J1W9"/>
<accession>A0A6P5J1W9</accession>
<dbReference type="InterPro" id="IPR036860">
    <property type="entry name" value="SH2_dom_sf"/>
</dbReference>
<evidence type="ECO:0000256" key="1">
    <source>
        <dbReference type="ARBA" id="ARBA00022999"/>
    </source>
</evidence>
<dbReference type="CTD" id="84941"/>
<dbReference type="InterPro" id="IPR000980">
    <property type="entry name" value="SH2"/>
</dbReference>
<feature type="compositionally biased region" description="Pro residues" evidence="3">
    <location>
        <begin position="410"/>
        <end position="420"/>
    </location>
</feature>
<dbReference type="PRINTS" id="PR00401">
    <property type="entry name" value="SH2DOMAIN"/>
</dbReference>
<feature type="region of interest" description="Disordered" evidence="3">
    <location>
        <begin position="372"/>
        <end position="420"/>
    </location>
</feature>
<dbReference type="RefSeq" id="XP_020824869.1">
    <property type="nucleotide sequence ID" value="XM_020969210.1"/>
</dbReference>
<dbReference type="RefSeq" id="XP_020824874.1">
    <property type="nucleotide sequence ID" value="XM_020969215.1"/>
</dbReference>
<evidence type="ECO:0000313" key="9">
    <source>
        <dbReference type="RefSeq" id="XP_020824872.1"/>
    </source>
</evidence>
<dbReference type="PROSITE" id="PS50001">
    <property type="entry name" value="SH2"/>
    <property type="match status" value="1"/>
</dbReference>
<dbReference type="GO" id="GO:0005737">
    <property type="term" value="C:cytoplasm"/>
    <property type="evidence" value="ECO:0007669"/>
    <property type="project" value="TreeGrafter"/>
</dbReference>